<comment type="caution">
    <text evidence="4">The sequence shown here is derived from an EMBL/GenBank/DDBJ whole genome shotgun (WGS) entry which is preliminary data.</text>
</comment>
<evidence type="ECO:0000313" key="4">
    <source>
        <dbReference type="EMBL" id="PFX18527.1"/>
    </source>
</evidence>
<name>A0A2B4RQA9_STYPI</name>
<gene>
    <name evidence="4" type="ORF">AWC38_SpisGene17090</name>
</gene>
<protein>
    <recommendedName>
        <fullName evidence="3">Beta/gamma crystallin 'Greek key' domain-containing protein</fullName>
    </recommendedName>
</protein>
<dbReference type="SMART" id="SM00247">
    <property type="entry name" value="XTALbg"/>
    <property type="match status" value="1"/>
</dbReference>
<dbReference type="OrthoDB" id="5947360at2759"/>
<dbReference type="Pfam" id="PF00030">
    <property type="entry name" value="Crystall"/>
    <property type="match status" value="1"/>
</dbReference>
<evidence type="ECO:0000256" key="2">
    <source>
        <dbReference type="ARBA" id="ARBA00022737"/>
    </source>
</evidence>
<sequence>MSIKLYSSQGLSQEFADSNKNLKGDGAEFTRAVVTSGTWILYTHANYNDNEFGAGPSNHKVLQPGADVNISCVNGSMYLLEDQVEGIILFEHSNYGGERKWFEESCSDVNPYFPSGTAGGVSSDIVLSENQNFAIFTKPNYQGLQQQLDGGKWCVNPGAMSFPNDRLQSFRKK</sequence>
<keyword evidence="2" id="KW-0677">Repeat</keyword>
<comment type="similarity">
    <text evidence="1">Belongs to the beta/gamma-crystallin family.</text>
</comment>
<proteinExistence type="inferred from homology"/>
<dbReference type="AlphaFoldDB" id="A0A2B4RQA9"/>
<dbReference type="Gene3D" id="2.60.20.10">
    <property type="entry name" value="Crystallins"/>
    <property type="match status" value="2"/>
</dbReference>
<evidence type="ECO:0000313" key="5">
    <source>
        <dbReference type="Proteomes" id="UP000225706"/>
    </source>
</evidence>
<feature type="domain" description="Beta/gamma crystallin 'Greek key'" evidence="3">
    <location>
        <begin position="86"/>
        <end position="173"/>
    </location>
</feature>
<dbReference type="InterPro" id="IPR011024">
    <property type="entry name" value="G_crystallin-like"/>
</dbReference>
<dbReference type="Proteomes" id="UP000225706">
    <property type="component" value="Unassembled WGS sequence"/>
</dbReference>
<keyword evidence="5" id="KW-1185">Reference proteome</keyword>
<organism evidence="4 5">
    <name type="scientific">Stylophora pistillata</name>
    <name type="common">Smooth cauliflower coral</name>
    <dbReference type="NCBI Taxonomy" id="50429"/>
    <lineage>
        <taxon>Eukaryota</taxon>
        <taxon>Metazoa</taxon>
        <taxon>Cnidaria</taxon>
        <taxon>Anthozoa</taxon>
        <taxon>Hexacorallia</taxon>
        <taxon>Scleractinia</taxon>
        <taxon>Astrocoeniina</taxon>
        <taxon>Pocilloporidae</taxon>
        <taxon>Stylophora</taxon>
    </lineage>
</organism>
<dbReference type="SUPFAM" id="SSF49695">
    <property type="entry name" value="gamma-Crystallin-like"/>
    <property type="match status" value="1"/>
</dbReference>
<reference evidence="5" key="1">
    <citation type="journal article" date="2017" name="bioRxiv">
        <title>Comparative analysis of the genomes of Stylophora pistillata and Acropora digitifera provides evidence for extensive differences between species of corals.</title>
        <authorList>
            <person name="Voolstra C.R."/>
            <person name="Li Y."/>
            <person name="Liew Y.J."/>
            <person name="Baumgarten S."/>
            <person name="Zoccola D."/>
            <person name="Flot J.-F."/>
            <person name="Tambutte S."/>
            <person name="Allemand D."/>
            <person name="Aranda M."/>
        </authorList>
    </citation>
    <scope>NUCLEOTIDE SEQUENCE [LARGE SCALE GENOMIC DNA]</scope>
</reference>
<dbReference type="EMBL" id="LSMT01000405">
    <property type="protein sequence ID" value="PFX18527.1"/>
    <property type="molecule type" value="Genomic_DNA"/>
</dbReference>
<dbReference type="InterPro" id="IPR001064">
    <property type="entry name" value="Beta/gamma_crystallin"/>
</dbReference>
<accession>A0A2B4RQA9</accession>
<evidence type="ECO:0000259" key="3">
    <source>
        <dbReference type="SMART" id="SM00247"/>
    </source>
</evidence>
<evidence type="ECO:0000256" key="1">
    <source>
        <dbReference type="ARBA" id="ARBA00009646"/>
    </source>
</evidence>